<sequence>MPQPASARRLLEVIALDAVDAEAAQRGGADRLELVTDMAADGLSPSPSTVSAIKAACDLPVRAMVRVSPDFLAADVPRLRDRAAALADAGADGLVIGFLTRDGGLDVDAMTQVAAAGGVPWTCHRAVDHAADHRAAVARAAALPGVDQILTAGSPAGLAEGAARVAECAAAAPVMAGGGLTEHHVPGLLAAGVTAFHIGSAARDDWDSPVDPARVAGWRALLDR</sequence>
<dbReference type="SUPFAM" id="SSF110395">
    <property type="entry name" value="CutC-like"/>
    <property type="match status" value="1"/>
</dbReference>
<gene>
    <name evidence="3" type="ORF">LX16_4066</name>
</gene>
<dbReference type="Gene3D" id="3.20.20.380">
    <property type="entry name" value="Copper homeostasis (CutC) domain"/>
    <property type="match status" value="1"/>
</dbReference>
<dbReference type="InterPro" id="IPR036822">
    <property type="entry name" value="CutC-like_dom_sf"/>
</dbReference>
<reference evidence="3 4" key="1">
    <citation type="journal article" date="2013" name="Stand. Genomic Sci.">
        <title>Genomic Encyclopedia of Type Strains, Phase I: The one thousand microbial genomes (KMG-I) project.</title>
        <authorList>
            <person name="Kyrpides N.C."/>
            <person name="Woyke T."/>
            <person name="Eisen J.A."/>
            <person name="Garrity G."/>
            <person name="Lilburn T.G."/>
            <person name="Beck B.J."/>
            <person name="Whitman W.B."/>
            <person name="Hugenholtz P."/>
            <person name="Klenk H.P."/>
        </authorList>
    </citation>
    <scope>NUCLEOTIDE SEQUENCE [LARGE SCALE GENOMIC DNA]</scope>
    <source>
        <strain evidence="3 4">DSM 45044</strain>
    </source>
</reference>
<dbReference type="Proteomes" id="UP000321617">
    <property type="component" value="Unassembled WGS sequence"/>
</dbReference>
<comment type="similarity">
    <text evidence="1">Belongs to the CutC family.</text>
</comment>
<evidence type="ECO:0000313" key="3">
    <source>
        <dbReference type="EMBL" id="TWJ10646.1"/>
    </source>
</evidence>
<organism evidence="3 4">
    <name type="scientific">Stackebrandtia albiflava</name>
    <dbReference type="NCBI Taxonomy" id="406432"/>
    <lineage>
        <taxon>Bacteria</taxon>
        <taxon>Bacillati</taxon>
        <taxon>Actinomycetota</taxon>
        <taxon>Actinomycetes</taxon>
        <taxon>Glycomycetales</taxon>
        <taxon>Glycomycetaceae</taxon>
        <taxon>Stackebrandtia</taxon>
    </lineage>
</organism>
<dbReference type="RefSeq" id="WP_147141431.1">
    <property type="nucleotide sequence ID" value="NZ_BAABIJ010000003.1"/>
</dbReference>
<comment type="caution">
    <text evidence="3">The sequence shown here is derived from an EMBL/GenBank/DDBJ whole genome shotgun (WGS) entry which is preliminary data.</text>
</comment>
<dbReference type="InterPro" id="IPR005627">
    <property type="entry name" value="CutC-like"/>
</dbReference>
<evidence type="ECO:0000256" key="2">
    <source>
        <dbReference type="ARBA" id="ARBA00019014"/>
    </source>
</evidence>
<accession>A0A562UYG2</accession>
<evidence type="ECO:0000313" key="4">
    <source>
        <dbReference type="Proteomes" id="UP000321617"/>
    </source>
</evidence>
<dbReference type="PANTHER" id="PTHR12598:SF0">
    <property type="entry name" value="COPPER HOMEOSTASIS PROTEIN CUTC HOMOLOG"/>
    <property type="match status" value="1"/>
</dbReference>
<dbReference type="Pfam" id="PF03932">
    <property type="entry name" value="CutC"/>
    <property type="match status" value="1"/>
</dbReference>
<dbReference type="EMBL" id="VLLL01000007">
    <property type="protein sequence ID" value="TWJ10646.1"/>
    <property type="molecule type" value="Genomic_DNA"/>
</dbReference>
<dbReference type="OrthoDB" id="9815677at2"/>
<name>A0A562UYG2_9ACTN</name>
<proteinExistence type="inferred from homology"/>
<dbReference type="AlphaFoldDB" id="A0A562UYG2"/>
<dbReference type="GO" id="GO:0005507">
    <property type="term" value="F:copper ion binding"/>
    <property type="evidence" value="ECO:0007669"/>
    <property type="project" value="TreeGrafter"/>
</dbReference>
<dbReference type="PANTHER" id="PTHR12598">
    <property type="entry name" value="COPPER HOMEOSTASIS PROTEIN CUTC"/>
    <property type="match status" value="1"/>
</dbReference>
<keyword evidence="4" id="KW-1185">Reference proteome</keyword>
<protein>
    <recommendedName>
        <fullName evidence="2">Copper homeostasis protein cutC homolog</fullName>
    </recommendedName>
</protein>
<evidence type="ECO:0000256" key="1">
    <source>
        <dbReference type="ARBA" id="ARBA00007768"/>
    </source>
</evidence>